<dbReference type="PROSITE" id="PS50250">
    <property type="entry name" value="PCI"/>
    <property type="match status" value="1"/>
</dbReference>
<sequence>MEVDGYTPAVKMEKSYENETSEALIQAQYLMNSGDVSAAIELLLVLEKKTRKSSDVKSNTRILEKVIEMCHESGDWRRLNEQLKTLSSNHGNLDQSVSSMIKKAVGYLGTTPDQETETEYIITLRKITEGKMLVEKERAKLTRLLSEIYEKQGDIEQANDIIQEDQIETFGSLDKREKTDFILEQMRLCLARNDYVKMAIISKKINISYFKNKEAEDLKLRYYELMIMYGIHEVEYLEVSNHYFNIFSTESISSDEKKWPDIVARMVMFCILAPFNNEQSDALNRLYLLPNLEKLPLCHELSKLFVSKKLIVWGNLLSSYQSHLLEKLDVFDQSSEYGKKHLEALRQRVVEHNIRVISKYYSKINLIRLSELIGLDIEESEKKLCSLIVEKVIYARIDRPHGIVSFVEPKSVNDKLDMWVSDVNKLLGLVEKTSHLIEKEHVLHKISQTN</sequence>
<dbReference type="Pfam" id="PF18098">
    <property type="entry name" value="RPN5_C"/>
    <property type="match status" value="1"/>
</dbReference>
<evidence type="ECO:0000256" key="1">
    <source>
        <dbReference type="ARBA" id="ARBA00006397"/>
    </source>
</evidence>
<dbReference type="InterPro" id="IPR036388">
    <property type="entry name" value="WH-like_DNA-bd_sf"/>
</dbReference>
<name>A0A2U1JFD1_SMIAN</name>
<dbReference type="InterPro" id="IPR000717">
    <property type="entry name" value="PCI_dom"/>
</dbReference>
<comment type="similarity">
    <text evidence="1">Belongs to the proteasome subunit p55 family.</text>
</comment>
<dbReference type="GO" id="GO:0005634">
    <property type="term" value="C:nucleus"/>
    <property type="evidence" value="ECO:0007669"/>
    <property type="project" value="UniProtKB-ARBA"/>
</dbReference>
<dbReference type="FunFam" id="1.10.10.10:FF:000070">
    <property type="entry name" value="26S proteasome non-ATPase regulatory subunit 12"/>
    <property type="match status" value="1"/>
</dbReference>
<dbReference type="InterPro" id="IPR054559">
    <property type="entry name" value="PSMD12-CSN4-like_N"/>
</dbReference>
<evidence type="ECO:0000313" key="4">
    <source>
        <dbReference type="EMBL" id="PWA03745.1"/>
    </source>
</evidence>
<evidence type="ECO:0000259" key="3">
    <source>
        <dbReference type="PROSITE" id="PS50250"/>
    </source>
</evidence>
<dbReference type="GO" id="GO:0005737">
    <property type="term" value="C:cytoplasm"/>
    <property type="evidence" value="ECO:0007669"/>
    <property type="project" value="TreeGrafter"/>
</dbReference>
<protein>
    <recommendedName>
        <fullName evidence="3">PCI domain-containing protein</fullName>
    </recommendedName>
</protein>
<dbReference type="Pfam" id="PF01399">
    <property type="entry name" value="PCI"/>
    <property type="match status" value="1"/>
</dbReference>
<dbReference type="Gene3D" id="1.10.10.10">
    <property type="entry name" value="Winged helix-like DNA-binding domain superfamily/Winged helix DNA-binding domain"/>
    <property type="match status" value="1"/>
</dbReference>
<comment type="caution">
    <text evidence="4">The sequence shown here is derived from an EMBL/GenBank/DDBJ whole genome shotgun (WGS) entry which is preliminary data.</text>
</comment>
<dbReference type="PANTHER" id="PTHR10855">
    <property type="entry name" value="26S PROTEASOME NON-ATPASE REGULATORY SUBUNIT 12/COP9 SIGNALOSOME COMPLEX SUBUNIT 4"/>
    <property type="match status" value="1"/>
</dbReference>
<dbReference type="GO" id="GO:0008541">
    <property type="term" value="C:proteasome regulatory particle, lid subcomplex"/>
    <property type="evidence" value="ECO:0007669"/>
    <property type="project" value="TreeGrafter"/>
</dbReference>
<accession>A0A2U1JFD1</accession>
<dbReference type="Pfam" id="PF22241">
    <property type="entry name" value="PSMD12-CSN4_N"/>
    <property type="match status" value="1"/>
</dbReference>
<dbReference type="AlphaFoldDB" id="A0A2U1JFD1"/>
<proteinExistence type="inferred from homology"/>
<dbReference type="EMBL" id="MBFU01000004">
    <property type="protein sequence ID" value="PWA03745.1"/>
    <property type="molecule type" value="Genomic_DNA"/>
</dbReference>
<feature type="domain" description="PCI" evidence="3">
    <location>
        <begin position="235"/>
        <end position="411"/>
    </location>
</feature>
<keyword evidence="2" id="KW-0647">Proteasome</keyword>
<dbReference type="SMART" id="SM00088">
    <property type="entry name" value="PINT"/>
    <property type="match status" value="1"/>
</dbReference>
<evidence type="ECO:0000256" key="2">
    <source>
        <dbReference type="ARBA" id="ARBA00022942"/>
    </source>
</evidence>
<dbReference type="PANTHER" id="PTHR10855:SF1">
    <property type="entry name" value="26S PROTEASOME NON-ATPASE REGULATORY SUBUNIT 12"/>
    <property type="match status" value="1"/>
</dbReference>
<dbReference type="InterPro" id="IPR040896">
    <property type="entry name" value="RPN5_C"/>
</dbReference>
<reference evidence="4 5" key="1">
    <citation type="journal article" date="2018" name="MBio">
        <title>Comparative Genomics Reveals the Core Gene Toolbox for the Fungus-Insect Symbiosis.</title>
        <authorList>
            <person name="Wang Y."/>
            <person name="Stata M."/>
            <person name="Wang W."/>
            <person name="Stajich J.E."/>
            <person name="White M.M."/>
            <person name="Moncalvo J.M."/>
        </authorList>
    </citation>
    <scope>NUCLEOTIDE SEQUENCE [LARGE SCALE GENOMIC DNA]</scope>
    <source>
        <strain evidence="4 5">AUS-126-30</strain>
    </source>
</reference>
<dbReference type="Proteomes" id="UP000245591">
    <property type="component" value="Unassembled WGS sequence"/>
</dbReference>
<organism evidence="4 5">
    <name type="scientific">Smittium angustum</name>
    <dbReference type="NCBI Taxonomy" id="133377"/>
    <lineage>
        <taxon>Eukaryota</taxon>
        <taxon>Fungi</taxon>
        <taxon>Fungi incertae sedis</taxon>
        <taxon>Zoopagomycota</taxon>
        <taxon>Kickxellomycotina</taxon>
        <taxon>Harpellomycetes</taxon>
        <taxon>Harpellales</taxon>
        <taxon>Legeriomycetaceae</taxon>
        <taxon>Smittium</taxon>
    </lineage>
</organism>
<dbReference type="SUPFAM" id="SSF46785">
    <property type="entry name" value="Winged helix' DNA-binding domain"/>
    <property type="match status" value="1"/>
</dbReference>
<gene>
    <name evidence="4" type="ORF">BB558_000086</name>
</gene>
<evidence type="ECO:0000313" key="5">
    <source>
        <dbReference type="Proteomes" id="UP000245591"/>
    </source>
</evidence>
<dbReference type="InterPro" id="IPR036390">
    <property type="entry name" value="WH_DNA-bd_sf"/>
</dbReference>
<keyword evidence="5" id="KW-1185">Reference proteome</keyword>
<dbReference type="InterPro" id="IPR040134">
    <property type="entry name" value="PSMD12/CSN4"/>
</dbReference>